<dbReference type="AlphaFoldDB" id="A0A136Q185"/>
<dbReference type="Gene3D" id="3.40.50.720">
    <property type="entry name" value="NAD(P)-binding Rossmann-like Domain"/>
    <property type="match status" value="1"/>
</dbReference>
<dbReference type="InterPro" id="IPR036291">
    <property type="entry name" value="NAD(P)-bd_dom_sf"/>
</dbReference>
<accession>A0A136Q185</accession>
<proteinExistence type="inferred from homology"/>
<comment type="caution">
    <text evidence="3">The sequence shown here is derived from an EMBL/GenBank/DDBJ whole genome shotgun (WGS) entry which is preliminary data.</text>
</comment>
<sequence length="310" mass="34120">MKKIIVTGATGMIGAFLTRLAAMQGIEVLAVIRPGSSKRANVPKHPNVKIIECDLSDLSGLPPQKGEDGVLFHMAWEKTYGNGRDDVAAQMKNIQYTLDAVELAKRSGCSAFIGAGSQAEYGRIADGMLSPFLPVDPQTGYGIAKYTAGALSRILCRQYGIRHCWGRILSVYGPMDNPYTLISYCVESFLRGQAPALTNCDQIWDYIYGADAARAFLAIGESGKDGSIYCIGSGKAQALKRYIETIRDSIDTKLKIGFGERDYYPNQVMRMQADIGNLTQDTGFFPDTPFEEGIKHAIEWQKKEMENEKN</sequence>
<comment type="similarity">
    <text evidence="1">Belongs to the NAD(P)-dependent epimerase/dehydratase family.</text>
</comment>
<evidence type="ECO:0000259" key="2">
    <source>
        <dbReference type="Pfam" id="PF01370"/>
    </source>
</evidence>
<keyword evidence="4" id="KW-1185">Reference proteome</keyword>
<protein>
    <submittedName>
        <fullName evidence="3">NAD dependent epimerase/dehydratase family protein</fullName>
    </submittedName>
</protein>
<dbReference type="EMBL" id="LSZW01000064">
    <property type="protein sequence ID" value="KXK64397.1"/>
    <property type="molecule type" value="Genomic_DNA"/>
</dbReference>
<dbReference type="Proteomes" id="UP000070366">
    <property type="component" value="Unassembled WGS sequence"/>
</dbReference>
<dbReference type="Pfam" id="PF01370">
    <property type="entry name" value="Epimerase"/>
    <property type="match status" value="1"/>
</dbReference>
<evidence type="ECO:0000256" key="1">
    <source>
        <dbReference type="ARBA" id="ARBA00007637"/>
    </source>
</evidence>
<dbReference type="InterPro" id="IPR001509">
    <property type="entry name" value="Epimerase_deHydtase"/>
</dbReference>
<feature type="domain" description="NAD-dependent epimerase/dehydratase" evidence="2">
    <location>
        <begin position="4"/>
        <end position="232"/>
    </location>
</feature>
<evidence type="ECO:0000313" key="4">
    <source>
        <dbReference type="Proteomes" id="UP000070366"/>
    </source>
</evidence>
<reference evidence="3 4" key="1">
    <citation type="submission" date="2016-02" db="EMBL/GenBank/DDBJ databases">
        <authorList>
            <person name="Wen L."/>
            <person name="He K."/>
            <person name="Yang H."/>
        </authorList>
    </citation>
    <scope>NUCLEOTIDE SEQUENCE [LARGE SCALE GENOMIC DNA]</scope>
    <source>
        <strain evidence="3 4">DSM 22607</strain>
    </source>
</reference>
<gene>
    <name evidence="3" type="ORF">HMPREF3293_02476</name>
</gene>
<dbReference type="SUPFAM" id="SSF51735">
    <property type="entry name" value="NAD(P)-binding Rossmann-fold domains"/>
    <property type="match status" value="1"/>
</dbReference>
<name>A0A136Q185_9FIRM</name>
<dbReference type="PANTHER" id="PTHR43000">
    <property type="entry name" value="DTDP-D-GLUCOSE 4,6-DEHYDRATASE-RELATED"/>
    <property type="match status" value="1"/>
</dbReference>
<dbReference type="RefSeq" id="WP_066739997.1">
    <property type="nucleotide sequence ID" value="NZ_CABMOF010000007.1"/>
</dbReference>
<dbReference type="OrthoDB" id="9789543at2"/>
<dbReference type="KEGG" id="cmiu:B1H56_01015"/>
<organism evidence="3 4">
    <name type="scientific">Christensenella minuta</name>
    <dbReference type="NCBI Taxonomy" id="626937"/>
    <lineage>
        <taxon>Bacteria</taxon>
        <taxon>Bacillati</taxon>
        <taxon>Bacillota</taxon>
        <taxon>Clostridia</taxon>
        <taxon>Christensenellales</taxon>
        <taxon>Christensenellaceae</taxon>
        <taxon>Christensenella</taxon>
    </lineage>
</organism>
<evidence type="ECO:0000313" key="3">
    <source>
        <dbReference type="EMBL" id="KXK64397.1"/>
    </source>
</evidence>
<dbReference type="STRING" id="626937.HMPREF3293_02476"/>